<keyword evidence="4" id="KW-1003">Cell membrane</keyword>
<dbReference type="GO" id="GO:0005886">
    <property type="term" value="C:plasma membrane"/>
    <property type="evidence" value="ECO:0007669"/>
    <property type="project" value="UniProtKB-SubCell"/>
</dbReference>
<accession>A0A062TXF6</accession>
<dbReference type="AlphaFoldDB" id="A0A062TXF6"/>
<dbReference type="RefSeq" id="WP_034824049.1">
    <property type="nucleotide sequence ID" value="NZ_AWFA01000003.1"/>
</dbReference>
<feature type="domain" description="Major facilitator superfamily (MFS) profile" evidence="8">
    <location>
        <begin position="17"/>
        <end position="511"/>
    </location>
</feature>
<evidence type="ECO:0000256" key="3">
    <source>
        <dbReference type="ARBA" id="ARBA00022448"/>
    </source>
</evidence>
<keyword evidence="3" id="KW-0813">Transport</keyword>
<dbReference type="CDD" id="cd17503">
    <property type="entry name" value="MFS_LmrB_MDR_like"/>
    <property type="match status" value="1"/>
</dbReference>
<dbReference type="NCBIfam" id="TIGR00711">
    <property type="entry name" value="efflux_EmrB"/>
    <property type="match status" value="1"/>
</dbReference>
<dbReference type="SUPFAM" id="SSF103473">
    <property type="entry name" value="MFS general substrate transporter"/>
    <property type="match status" value="1"/>
</dbReference>
<dbReference type="Gene3D" id="1.20.1720.10">
    <property type="entry name" value="Multidrug resistance protein D"/>
    <property type="match status" value="1"/>
</dbReference>
<reference evidence="9 10" key="1">
    <citation type="submission" date="2013-04" db="EMBL/GenBank/DDBJ databases">
        <title>Hyphomonas sp. T24B3 Genome Sequencing.</title>
        <authorList>
            <person name="Lai Q."/>
            <person name="Shao Z."/>
        </authorList>
    </citation>
    <scope>NUCLEOTIDE SEQUENCE [LARGE SCALE GENOMIC DNA]</scope>
    <source>
        <strain evidence="9 10">T24B3</strain>
    </source>
</reference>
<evidence type="ECO:0000256" key="5">
    <source>
        <dbReference type="ARBA" id="ARBA00022692"/>
    </source>
</evidence>
<dbReference type="GO" id="GO:0022857">
    <property type="term" value="F:transmembrane transporter activity"/>
    <property type="evidence" value="ECO:0007669"/>
    <property type="project" value="InterPro"/>
</dbReference>
<keyword evidence="10" id="KW-1185">Reference proteome</keyword>
<dbReference type="STRING" id="1280941.HY2_07335"/>
<comment type="caution">
    <text evidence="9">The sequence shown here is derived from an EMBL/GenBank/DDBJ whole genome shotgun (WGS) entry which is preliminary data.</text>
</comment>
<keyword evidence="6" id="KW-1133">Transmembrane helix</keyword>
<dbReference type="InterPro" id="IPR004638">
    <property type="entry name" value="EmrB-like"/>
</dbReference>
<protein>
    <recommendedName>
        <fullName evidence="8">Major facilitator superfamily (MFS) profile domain-containing protein</fullName>
    </recommendedName>
</protein>
<evidence type="ECO:0000256" key="6">
    <source>
        <dbReference type="ARBA" id="ARBA00022989"/>
    </source>
</evidence>
<evidence type="ECO:0000256" key="1">
    <source>
        <dbReference type="ARBA" id="ARBA00004651"/>
    </source>
</evidence>
<dbReference type="Gene3D" id="1.20.1250.20">
    <property type="entry name" value="MFS general substrate transporter like domains"/>
    <property type="match status" value="1"/>
</dbReference>
<dbReference type="PANTHER" id="PTHR42718:SF9">
    <property type="entry name" value="MAJOR FACILITATOR SUPERFAMILY MULTIDRUG TRANSPORTER MFSC"/>
    <property type="match status" value="1"/>
</dbReference>
<dbReference type="InterPro" id="IPR036259">
    <property type="entry name" value="MFS_trans_sf"/>
</dbReference>
<dbReference type="EMBL" id="AWFB01000034">
    <property type="protein sequence ID" value="RAN32341.1"/>
    <property type="molecule type" value="Genomic_DNA"/>
</dbReference>
<gene>
    <name evidence="9" type="ORF">HY3_03170</name>
</gene>
<evidence type="ECO:0000256" key="7">
    <source>
        <dbReference type="ARBA" id="ARBA00023136"/>
    </source>
</evidence>
<dbReference type="PROSITE" id="PS50850">
    <property type="entry name" value="MFS"/>
    <property type="match status" value="1"/>
</dbReference>
<name>A0A062TXF6_9PROT</name>
<evidence type="ECO:0000313" key="9">
    <source>
        <dbReference type="EMBL" id="RAN32341.1"/>
    </source>
</evidence>
<dbReference type="Proteomes" id="UP000249123">
    <property type="component" value="Unassembled WGS sequence"/>
</dbReference>
<dbReference type="Pfam" id="PF07690">
    <property type="entry name" value="MFS_1"/>
    <property type="match status" value="1"/>
</dbReference>
<evidence type="ECO:0000313" key="10">
    <source>
        <dbReference type="Proteomes" id="UP000249123"/>
    </source>
</evidence>
<comment type="similarity">
    <text evidence="2">Belongs to the major facilitator superfamily. EmrB family.</text>
</comment>
<evidence type="ECO:0000256" key="4">
    <source>
        <dbReference type="ARBA" id="ARBA00022475"/>
    </source>
</evidence>
<evidence type="ECO:0000256" key="2">
    <source>
        <dbReference type="ARBA" id="ARBA00008537"/>
    </source>
</evidence>
<keyword evidence="7" id="KW-0472">Membrane</keyword>
<keyword evidence="5" id="KW-0812">Transmembrane</keyword>
<accession>A0A328JSP4</accession>
<dbReference type="PANTHER" id="PTHR42718">
    <property type="entry name" value="MAJOR FACILITATOR SUPERFAMILY MULTIDRUG TRANSPORTER MFSC"/>
    <property type="match status" value="1"/>
</dbReference>
<comment type="subcellular location">
    <subcellularLocation>
        <location evidence="1">Cell membrane</location>
        <topology evidence="1">Multi-pass membrane protein</topology>
    </subcellularLocation>
</comment>
<dbReference type="InterPro" id="IPR020846">
    <property type="entry name" value="MFS_dom"/>
</dbReference>
<sequence length="519" mass="55902">MQEQTLSRGELIRLNLGFLAMVIGMFMAILDIQIVASSINEIQAAMSASSEEIAWVQTGYLIAEVVGIPLSGFLNRVFGMRKLFVMSAGGFVLSSVMCAMAWDLQSLIAFRAIQGFAGAAMVPTTMAAAFTLFPGGRSMTQQVMIGMVATLAPSIGPTLGGWITQHMSWHWLFLVNVLPGIIAIGAVWWLIPRQKMNMNLLKRLDVMALIAMALFLGLLEWVVDEGPGENWLESREIWEAGIVCLIAAAVFFWRVSKNDTPLVDLTVFKDRNFASGAFIGSIMGFGLYGATFILPLFLAQVRGYSSFQIGQIMSVAGIAMFLSGPVAGALTRRLDARIVVALGLCLAASGTWLNGHLTSQSGFNELLWAQALRGSGLILTMVPVTNLALGTLPPERVANASGLFTVCRNLGGAIGISVLTTMLQHYNRLHQQEIFAGLSPARPEVQGFLAAAKSRLEAAGVADPETAAMAQLVMRAKLEATVMTYNNLFMTMSMSFAMVVLIVLMLDKPKTAPSAQPAH</sequence>
<proteinExistence type="inferred from homology"/>
<organism evidence="9 10">
    <name type="scientific">Hyphomonas pacifica</name>
    <dbReference type="NCBI Taxonomy" id="1280941"/>
    <lineage>
        <taxon>Bacteria</taxon>
        <taxon>Pseudomonadati</taxon>
        <taxon>Pseudomonadota</taxon>
        <taxon>Alphaproteobacteria</taxon>
        <taxon>Hyphomonadales</taxon>
        <taxon>Hyphomonadaceae</taxon>
        <taxon>Hyphomonas</taxon>
    </lineage>
</organism>
<dbReference type="InterPro" id="IPR011701">
    <property type="entry name" value="MFS"/>
</dbReference>
<evidence type="ECO:0000259" key="8">
    <source>
        <dbReference type="PROSITE" id="PS50850"/>
    </source>
</evidence>
<dbReference type="eggNOG" id="COG2814">
    <property type="taxonomic scope" value="Bacteria"/>
</dbReference>
<dbReference type="OrthoDB" id="9812221at2"/>